<keyword evidence="2 7" id="KW-0441">Lipid A biosynthesis</keyword>
<dbReference type="SUPFAM" id="SSF51161">
    <property type="entry name" value="Trimeric LpxA-like enzymes"/>
    <property type="match status" value="1"/>
</dbReference>
<evidence type="ECO:0000256" key="2">
    <source>
        <dbReference type="ARBA" id="ARBA00022556"/>
    </source>
</evidence>
<feature type="active site" description="Proton acceptor" evidence="7">
    <location>
        <position position="245"/>
    </location>
</feature>
<dbReference type="NCBIfam" id="NF002060">
    <property type="entry name" value="PRK00892.1"/>
    <property type="match status" value="1"/>
</dbReference>
<name>A0A0F0CX16_9BACT</name>
<dbReference type="PANTHER" id="PTHR43378:SF2">
    <property type="entry name" value="UDP-3-O-ACYLGLUCOSAMINE N-ACYLTRANSFERASE 1, MITOCHONDRIAL-RELATED"/>
    <property type="match status" value="1"/>
</dbReference>
<evidence type="ECO:0000256" key="1">
    <source>
        <dbReference type="ARBA" id="ARBA00022516"/>
    </source>
</evidence>
<sequence>MKIKGRVKMISALEISKIVKGILFGDGSVIVKNISSSDTAREGDIVVVADIQSLEKAKTSAGICVMTNVSVEKYPKPLIVVNNIKEAATILYNFMLNLPSSFKGAIHPSSIIAKTAKIGQNVSIGAYVVIGENTIVGDNVIIKDGVILGDDVTIGEKTILYANVTIYDNMVIGKRVILHSGTVIGADGFGYVPKSDRIYKVPQLGRVVIEDDVEIGANSCVDKGAFTDTIIGKSSKIDNLVQIAHNVKLGKNVIIAANSGIGGSTVVGDNVMMGGMVGVADHVTIGSNVRIAGRTGVHTDIEGNKTYMGYPVKEAHETAKLFALFSILLKNSKKLRMFLKNLPE</sequence>
<keyword evidence="3 7" id="KW-0808">Transferase</keyword>
<keyword evidence="10" id="KW-1185">Reference proteome</keyword>
<dbReference type="Pfam" id="PF00132">
    <property type="entry name" value="Hexapep"/>
    <property type="match status" value="1"/>
</dbReference>
<reference evidence="9 10" key="1">
    <citation type="submission" date="2015-02" db="EMBL/GenBank/DDBJ databases">
        <title>Single-cell genomics of uncultivated deep-branching MTB reveals a conserved set of magnetosome genes.</title>
        <authorList>
            <person name="Kolinko S."/>
            <person name="Richter M."/>
            <person name="Glockner F.O."/>
            <person name="Brachmann A."/>
            <person name="Schuler D."/>
        </authorList>
    </citation>
    <scope>NUCLEOTIDE SEQUENCE [LARGE SCALE GENOMIC DNA]</scope>
    <source>
        <strain evidence="9">SKK-01</strain>
    </source>
</reference>
<evidence type="ECO:0000256" key="4">
    <source>
        <dbReference type="ARBA" id="ARBA00022737"/>
    </source>
</evidence>
<dbReference type="GO" id="GO:0016020">
    <property type="term" value="C:membrane"/>
    <property type="evidence" value="ECO:0007669"/>
    <property type="project" value="GOC"/>
</dbReference>
<comment type="subunit">
    <text evidence="7">Homotrimer.</text>
</comment>
<dbReference type="InterPro" id="IPR018357">
    <property type="entry name" value="Hexapep_transf_CS"/>
</dbReference>
<protein>
    <recommendedName>
        <fullName evidence="7">UDP-3-O-acylglucosamine N-acyltransferase</fullName>
        <ecNumber evidence="7">2.3.1.191</ecNumber>
    </recommendedName>
</protein>
<keyword evidence="1 7" id="KW-0444">Lipid biosynthesis</keyword>
<proteinExistence type="inferred from homology"/>
<dbReference type="Proteomes" id="UP000033428">
    <property type="component" value="Unassembled WGS sequence"/>
</dbReference>
<dbReference type="PROSITE" id="PS00101">
    <property type="entry name" value="HEXAPEP_TRANSFERASES"/>
    <property type="match status" value="3"/>
</dbReference>
<dbReference type="NCBIfam" id="TIGR01853">
    <property type="entry name" value="lipid_A_lpxD"/>
    <property type="match status" value="1"/>
</dbReference>
<keyword evidence="6 7" id="KW-0012">Acyltransferase</keyword>
<dbReference type="CDD" id="cd03352">
    <property type="entry name" value="LbH_LpxD"/>
    <property type="match status" value="1"/>
</dbReference>
<evidence type="ECO:0000256" key="5">
    <source>
        <dbReference type="ARBA" id="ARBA00023098"/>
    </source>
</evidence>
<dbReference type="UniPathway" id="UPA00973"/>
<dbReference type="InterPro" id="IPR056729">
    <property type="entry name" value="GMPPB_C"/>
</dbReference>
<evidence type="ECO:0000259" key="8">
    <source>
        <dbReference type="Pfam" id="PF25087"/>
    </source>
</evidence>
<dbReference type="GO" id="GO:0016410">
    <property type="term" value="F:N-acyltransferase activity"/>
    <property type="evidence" value="ECO:0007669"/>
    <property type="project" value="InterPro"/>
</dbReference>
<dbReference type="InterPro" id="IPR007691">
    <property type="entry name" value="LpxD"/>
</dbReference>
<organism evidence="9 10">
    <name type="scientific">Candidatus Omnitrophus magneticus</name>
    <dbReference type="NCBI Taxonomy" id="1609969"/>
    <lineage>
        <taxon>Bacteria</taxon>
        <taxon>Pseudomonadati</taxon>
        <taxon>Candidatus Omnitrophota</taxon>
        <taxon>Candidatus Omnitrophus</taxon>
    </lineage>
</organism>
<dbReference type="EC" id="2.3.1.191" evidence="7"/>
<evidence type="ECO:0000256" key="6">
    <source>
        <dbReference type="ARBA" id="ARBA00023315"/>
    </source>
</evidence>
<evidence type="ECO:0000256" key="7">
    <source>
        <dbReference type="HAMAP-Rule" id="MF_00523"/>
    </source>
</evidence>
<dbReference type="HAMAP" id="MF_00523">
    <property type="entry name" value="LpxD"/>
    <property type="match status" value="1"/>
</dbReference>
<dbReference type="EMBL" id="JYNY01000032">
    <property type="protein sequence ID" value="KJJ85995.1"/>
    <property type="molecule type" value="Genomic_DNA"/>
</dbReference>
<keyword evidence="5 7" id="KW-0443">Lipid metabolism</keyword>
<dbReference type="InterPro" id="IPR001451">
    <property type="entry name" value="Hexapep"/>
</dbReference>
<feature type="domain" description="Mannose-1-phosphate guanyltransferase C-terminal" evidence="8">
    <location>
        <begin position="107"/>
        <end position="187"/>
    </location>
</feature>
<comment type="caution">
    <text evidence="9">The sequence shown here is derived from an EMBL/GenBank/DDBJ whole genome shotgun (WGS) entry which is preliminary data.</text>
</comment>
<dbReference type="PANTHER" id="PTHR43378">
    <property type="entry name" value="UDP-3-O-ACYLGLUCOSAMINE N-ACYLTRANSFERASE"/>
    <property type="match status" value="1"/>
</dbReference>
<dbReference type="GO" id="GO:0103118">
    <property type="term" value="F:UDP-3-O-[(3R)-3-hydroxyacyl]-glucosamine N-acyltransferase activity"/>
    <property type="evidence" value="ECO:0007669"/>
    <property type="project" value="UniProtKB-EC"/>
</dbReference>
<evidence type="ECO:0000256" key="3">
    <source>
        <dbReference type="ARBA" id="ARBA00022679"/>
    </source>
</evidence>
<comment type="pathway">
    <text evidence="7">Bacterial outer membrane biogenesis; LPS lipid A biosynthesis.</text>
</comment>
<accession>A0A0F0CX16</accession>
<evidence type="ECO:0000313" key="10">
    <source>
        <dbReference type="Proteomes" id="UP000033428"/>
    </source>
</evidence>
<comment type="similarity">
    <text evidence="7">Belongs to the transferase hexapeptide repeat family. LpxD subfamily.</text>
</comment>
<comment type="function">
    <text evidence="7">Catalyzes the N-acylation of UDP-3-O-acylglucosamine using 3-hydroxyacyl-ACP as the acyl donor. Is involved in the biosynthesis of lipid A, a phosphorylated glycolipid that anchors the lipopolysaccharide to the outer membrane of the cell.</text>
</comment>
<dbReference type="Gene3D" id="2.160.10.10">
    <property type="entry name" value="Hexapeptide repeat proteins"/>
    <property type="match status" value="1"/>
</dbReference>
<comment type="catalytic activity">
    <reaction evidence="7">
        <text>a UDP-3-O-[(3R)-3-hydroxyacyl]-alpha-D-glucosamine + a (3R)-hydroxyacyl-[ACP] = a UDP-2-N,3-O-bis[(3R)-3-hydroxyacyl]-alpha-D-glucosamine + holo-[ACP] + H(+)</text>
        <dbReference type="Rhea" id="RHEA:53836"/>
        <dbReference type="Rhea" id="RHEA-COMP:9685"/>
        <dbReference type="Rhea" id="RHEA-COMP:9945"/>
        <dbReference type="ChEBI" id="CHEBI:15378"/>
        <dbReference type="ChEBI" id="CHEBI:64479"/>
        <dbReference type="ChEBI" id="CHEBI:78827"/>
        <dbReference type="ChEBI" id="CHEBI:137740"/>
        <dbReference type="ChEBI" id="CHEBI:137748"/>
        <dbReference type="EC" id="2.3.1.191"/>
    </reaction>
</comment>
<dbReference type="InterPro" id="IPR011004">
    <property type="entry name" value="Trimer_LpxA-like_sf"/>
</dbReference>
<gene>
    <name evidence="7" type="primary">lpxD</name>
    <name evidence="9" type="ORF">OMAG_000179</name>
</gene>
<dbReference type="Gene3D" id="3.40.1390.10">
    <property type="entry name" value="MurE/MurF, N-terminal domain"/>
    <property type="match status" value="1"/>
</dbReference>
<dbReference type="GO" id="GO:0009245">
    <property type="term" value="P:lipid A biosynthetic process"/>
    <property type="evidence" value="ECO:0007669"/>
    <property type="project" value="UniProtKB-UniRule"/>
</dbReference>
<keyword evidence="4 7" id="KW-0677">Repeat</keyword>
<dbReference type="Pfam" id="PF25087">
    <property type="entry name" value="GMPPB_C"/>
    <property type="match status" value="1"/>
</dbReference>
<evidence type="ECO:0000313" key="9">
    <source>
        <dbReference type="EMBL" id="KJJ85995.1"/>
    </source>
</evidence>
<dbReference type="PATRIC" id="fig|1609969.3.peg.215"/>
<dbReference type="AlphaFoldDB" id="A0A0F0CX16"/>